<protein>
    <submittedName>
        <fullName evidence="1">Uncharacterized protein</fullName>
    </submittedName>
</protein>
<reference evidence="1 2" key="1">
    <citation type="submission" date="2019-10" db="EMBL/GenBank/DDBJ databases">
        <title>Assembly and Annotation for the nematode Trichostrongylus colubriformis.</title>
        <authorList>
            <person name="Martin J."/>
        </authorList>
    </citation>
    <scope>NUCLEOTIDE SEQUENCE [LARGE SCALE GENOMIC DNA]</scope>
    <source>
        <strain evidence="1">G859</strain>
        <tissue evidence="1">Whole worm</tissue>
    </source>
</reference>
<sequence length="65" mass="7720">MSRANLCQEVKKYKSTTELAILLGWFYEDWHGTLTKKLMTASELKIRRLVELYGVLEDRRNTQRS</sequence>
<feature type="non-terminal residue" evidence="1">
    <location>
        <position position="65"/>
    </location>
</feature>
<name>A0AAN8FRL4_TRICO</name>
<accession>A0AAN8FRL4</accession>
<proteinExistence type="predicted"/>
<dbReference type="EMBL" id="WIXE01003756">
    <property type="protein sequence ID" value="KAK5983662.1"/>
    <property type="molecule type" value="Genomic_DNA"/>
</dbReference>
<dbReference type="Proteomes" id="UP001331761">
    <property type="component" value="Unassembled WGS sequence"/>
</dbReference>
<organism evidence="1 2">
    <name type="scientific">Trichostrongylus colubriformis</name>
    <name type="common">Black scour worm</name>
    <dbReference type="NCBI Taxonomy" id="6319"/>
    <lineage>
        <taxon>Eukaryota</taxon>
        <taxon>Metazoa</taxon>
        <taxon>Ecdysozoa</taxon>
        <taxon>Nematoda</taxon>
        <taxon>Chromadorea</taxon>
        <taxon>Rhabditida</taxon>
        <taxon>Rhabditina</taxon>
        <taxon>Rhabditomorpha</taxon>
        <taxon>Strongyloidea</taxon>
        <taxon>Trichostrongylidae</taxon>
        <taxon>Trichostrongylus</taxon>
    </lineage>
</organism>
<evidence type="ECO:0000313" key="1">
    <source>
        <dbReference type="EMBL" id="KAK5983662.1"/>
    </source>
</evidence>
<keyword evidence="2" id="KW-1185">Reference proteome</keyword>
<evidence type="ECO:0000313" key="2">
    <source>
        <dbReference type="Proteomes" id="UP001331761"/>
    </source>
</evidence>
<dbReference type="AlphaFoldDB" id="A0AAN8FRL4"/>
<gene>
    <name evidence="1" type="ORF">GCK32_020835</name>
</gene>
<comment type="caution">
    <text evidence="1">The sequence shown here is derived from an EMBL/GenBank/DDBJ whole genome shotgun (WGS) entry which is preliminary data.</text>
</comment>